<dbReference type="AlphaFoldDB" id="A0A0E9RKD9"/>
<protein>
    <submittedName>
        <fullName evidence="2">Uncharacterized protein</fullName>
    </submittedName>
</protein>
<proteinExistence type="predicted"/>
<dbReference type="EMBL" id="GBXM01078946">
    <property type="protein sequence ID" value="JAH29631.1"/>
    <property type="molecule type" value="Transcribed_RNA"/>
</dbReference>
<name>A0A0E9RKD9_ANGAN</name>
<evidence type="ECO:0000256" key="1">
    <source>
        <dbReference type="SAM" id="Phobius"/>
    </source>
</evidence>
<organism evidence="2">
    <name type="scientific">Anguilla anguilla</name>
    <name type="common">European freshwater eel</name>
    <name type="synonym">Muraena anguilla</name>
    <dbReference type="NCBI Taxonomy" id="7936"/>
    <lineage>
        <taxon>Eukaryota</taxon>
        <taxon>Metazoa</taxon>
        <taxon>Chordata</taxon>
        <taxon>Craniata</taxon>
        <taxon>Vertebrata</taxon>
        <taxon>Euteleostomi</taxon>
        <taxon>Actinopterygii</taxon>
        <taxon>Neopterygii</taxon>
        <taxon>Teleostei</taxon>
        <taxon>Anguilliformes</taxon>
        <taxon>Anguillidae</taxon>
        <taxon>Anguilla</taxon>
    </lineage>
</organism>
<accession>A0A0E9RKD9</accession>
<feature type="transmembrane region" description="Helical" evidence="1">
    <location>
        <begin position="6"/>
        <end position="24"/>
    </location>
</feature>
<reference evidence="2" key="2">
    <citation type="journal article" date="2015" name="Fish Shellfish Immunol.">
        <title>Early steps in the European eel (Anguilla anguilla)-Vibrio vulnificus interaction in the gills: Role of the RtxA13 toxin.</title>
        <authorList>
            <person name="Callol A."/>
            <person name="Pajuelo D."/>
            <person name="Ebbesson L."/>
            <person name="Teles M."/>
            <person name="MacKenzie S."/>
            <person name="Amaro C."/>
        </authorList>
    </citation>
    <scope>NUCLEOTIDE SEQUENCE</scope>
</reference>
<keyword evidence="1" id="KW-1133">Transmembrane helix</keyword>
<sequence length="37" mass="3931">MGVIIGCVVGNLILALAVIGVVIWKKRSSGYKTTKEL</sequence>
<evidence type="ECO:0000313" key="2">
    <source>
        <dbReference type="EMBL" id="JAH29631.1"/>
    </source>
</evidence>
<reference evidence="2" key="1">
    <citation type="submission" date="2014-11" db="EMBL/GenBank/DDBJ databases">
        <authorList>
            <person name="Amaro Gonzalez C."/>
        </authorList>
    </citation>
    <scope>NUCLEOTIDE SEQUENCE</scope>
</reference>
<keyword evidence="1" id="KW-0472">Membrane</keyword>
<keyword evidence="1" id="KW-0812">Transmembrane</keyword>